<accession>A0ABY2Q9M5</accession>
<gene>
    <name evidence="7" type="primary">hxsB</name>
    <name evidence="7" type="ORF">E6C48_06170</name>
</gene>
<dbReference type="EMBL" id="SSNY01000003">
    <property type="protein sequence ID" value="THF58565.1"/>
    <property type="molecule type" value="Genomic_DNA"/>
</dbReference>
<dbReference type="SUPFAM" id="SSF102114">
    <property type="entry name" value="Radical SAM enzymes"/>
    <property type="match status" value="1"/>
</dbReference>
<dbReference type="InterPro" id="IPR007197">
    <property type="entry name" value="rSAM"/>
</dbReference>
<keyword evidence="3" id="KW-0479">Metal-binding</keyword>
<dbReference type="InterPro" id="IPR024023">
    <property type="entry name" value="rSAM_paired_HxsB"/>
</dbReference>
<evidence type="ECO:0000259" key="6">
    <source>
        <dbReference type="PROSITE" id="PS51918"/>
    </source>
</evidence>
<reference evidence="7 8" key="1">
    <citation type="submission" date="2019-04" db="EMBL/GenBank/DDBJ databases">
        <title>Mesorhizobium composti sp. nov., isolated from compost.</title>
        <authorList>
            <person name="Lin S.-Y."/>
            <person name="Hameed A."/>
            <person name="Hsieh Y.-T."/>
            <person name="Young C.-C."/>
        </authorList>
    </citation>
    <scope>NUCLEOTIDE SEQUENCE [LARGE SCALE GENOMIC DNA]</scope>
    <source>
        <strain evidence="7 8">CC-YTH430</strain>
    </source>
</reference>
<keyword evidence="5" id="KW-0411">Iron-sulfur</keyword>
<evidence type="ECO:0000256" key="3">
    <source>
        <dbReference type="ARBA" id="ARBA00022723"/>
    </source>
</evidence>
<evidence type="ECO:0000256" key="5">
    <source>
        <dbReference type="ARBA" id="ARBA00023014"/>
    </source>
</evidence>
<dbReference type="RefSeq" id="WP_136355910.1">
    <property type="nucleotide sequence ID" value="NZ_SSNY01000003.1"/>
</dbReference>
<dbReference type="CDD" id="cd01335">
    <property type="entry name" value="Radical_SAM"/>
    <property type="match status" value="1"/>
</dbReference>
<protein>
    <submittedName>
        <fullName evidence="7">His-Xaa-Ser system radical SAM maturase HxsB</fullName>
    </submittedName>
</protein>
<dbReference type="NCBIfam" id="TIGR03978">
    <property type="entry name" value="rSAM_paired_1"/>
    <property type="match status" value="1"/>
</dbReference>
<dbReference type="InterPro" id="IPR058240">
    <property type="entry name" value="rSAM_sf"/>
</dbReference>
<dbReference type="InterPro" id="IPR023867">
    <property type="entry name" value="Sulphatase_maturase_rSAM"/>
</dbReference>
<dbReference type="SFLD" id="SFLDG01067">
    <property type="entry name" value="SPASM/twitch_domain_containing"/>
    <property type="match status" value="1"/>
</dbReference>
<name>A0ABY2Q9M5_9HYPH</name>
<proteinExistence type="predicted"/>
<comment type="caution">
    <text evidence="7">The sequence shown here is derived from an EMBL/GenBank/DDBJ whole genome shotgun (WGS) entry which is preliminary data.</text>
</comment>
<evidence type="ECO:0000256" key="2">
    <source>
        <dbReference type="ARBA" id="ARBA00022691"/>
    </source>
</evidence>
<dbReference type="SFLD" id="SFLDS00029">
    <property type="entry name" value="Radical_SAM"/>
    <property type="match status" value="1"/>
</dbReference>
<keyword evidence="8" id="KW-1185">Reference proteome</keyword>
<evidence type="ECO:0000256" key="1">
    <source>
        <dbReference type="ARBA" id="ARBA00001966"/>
    </source>
</evidence>
<feature type="domain" description="Radical SAM core" evidence="6">
    <location>
        <begin position="76"/>
        <end position="303"/>
    </location>
</feature>
<dbReference type="InterPro" id="IPR013785">
    <property type="entry name" value="Aldolase_TIM"/>
</dbReference>
<keyword evidence="2" id="KW-0949">S-adenosyl-L-methionine</keyword>
<evidence type="ECO:0000313" key="7">
    <source>
        <dbReference type="EMBL" id="THF58565.1"/>
    </source>
</evidence>
<dbReference type="SFLD" id="SFLDG01384">
    <property type="entry name" value="thioether_bond_formation_requi"/>
    <property type="match status" value="1"/>
</dbReference>
<sequence length="469" mass="53577">MKVWPLKFREMSDGSMLFADDAGGFFKAGDDFLDRYATDGLSADDSLFLKEGSHGFERERDLPWTSFAYRWARRQSRPRKMNYVILVPTLRCNLACGYCQVSRAPEKARGFDWSDETLTGVLSFLGDLEGPDIKVEFQGGEPMLRVDLLEAVRDYCREKFSQSQFVVCTNLQKLDARAWAFLDADDTFISTSLDGDRLTHERQRTHDGDVTDAFFRNLEAVVARYPEGKISALPTVDVANPPDLDALLDNYERYGVRSVYLRPINHQGFARKFHQGDNVVARWNRLHSGFIDLLIARNHRTGRFMEEYYFSQCLKRVLRFDADNHVDIRNPNFFASDYVVVDHDGRFYPTDEARMLSRIGRIDLSIGDVATGIDRAKVDVLNSGAFNHFDPDCIHCAYQPFCGTDVVDDISRYGRVDVPRPDTWFCGRHLALFDKVFEILYRNDAPTRASLAAWLGVAAWDDGMAPVHS</sequence>
<evidence type="ECO:0000313" key="8">
    <source>
        <dbReference type="Proteomes" id="UP000306441"/>
    </source>
</evidence>
<organism evidence="7 8">
    <name type="scientific">Ollibium composti</name>
    <dbReference type="NCBI Taxonomy" id="2675109"/>
    <lineage>
        <taxon>Bacteria</taxon>
        <taxon>Pseudomonadati</taxon>
        <taxon>Pseudomonadota</taxon>
        <taxon>Alphaproteobacteria</taxon>
        <taxon>Hyphomicrobiales</taxon>
        <taxon>Phyllobacteriaceae</taxon>
        <taxon>Ollibium</taxon>
    </lineage>
</organism>
<evidence type="ECO:0000256" key="4">
    <source>
        <dbReference type="ARBA" id="ARBA00023004"/>
    </source>
</evidence>
<dbReference type="SFLD" id="SFLDG01386">
    <property type="entry name" value="main_SPASM_domain-containing"/>
    <property type="match status" value="1"/>
</dbReference>
<dbReference type="Pfam" id="PF04055">
    <property type="entry name" value="Radical_SAM"/>
    <property type="match status" value="1"/>
</dbReference>
<dbReference type="PANTHER" id="PTHR43273">
    <property type="entry name" value="ANAEROBIC SULFATASE-MATURATING ENZYME HOMOLOG ASLB-RELATED"/>
    <property type="match status" value="1"/>
</dbReference>
<dbReference type="PROSITE" id="PS51918">
    <property type="entry name" value="RADICAL_SAM"/>
    <property type="match status" value="1"/>
</dbReference>
<comment type="cofactor">
    <cofactor evidence="1">
        <name>[4Fe-4S] cluster</name>
        <dbReference type="ChEBI" id="CHEBI:49883"/>
    </cofactor>
</comment>
<dbReference type="Gene3D" id="3.20.20.70">
    <property type="entry name" value="Aldolase class I"/>
    <property type="match status" value="1"/>
</dbReference>
<dbReference type="Proteomes" id="UP000306441">
    <property type="component" value="Unassembled WGS sequence"/>
</dbReference>
<dbReference type="PANTHER" id="PTHR43273:SF8">
    <property type="entry name" value="RADICAL SAM DOMAIN PROTEIN"/>
    <property type="match status" value="1"/>
</dbReference>
<keyword evidence="4" id="KW-0408">Iron</keyword>